<dbReference type="Proteomes" id="UP001149411">
    <property type="component" value="Unassembled WGS sequence"/>
</dbReference>
<gene>
    <name evidence="2" type="primary">cgi121</name>
    <name evidence="2" type="ORF">EGH25_04855</name>
</gene>
<comment type="similarity">
    <text evidence="1">Belongs to the CGI121/TPRKB family.</text>
</comment>
<organism evidence="2 3">
    <name type="scientific">Halorutilus salinus</name>
    <dbReference type="NCBI Taxonomy" id="2487751"/>
    <lineage>
        <taxon>Archaea</taxon>
        <taxon>Methanobacteriati</taxon>
        <taxon>Methanobacteriota</taxon>
        <taxon>Stenosarchaea group</taxon>
        <taxon>Halobacteria</taxon>
        <taxon>Halorutilales</taxon>
        <taxon>Halorutilaceae</taxon>
        <taxon>Halorutilus</taxon>
    </lineage>
</organism>
<dbReference type="PIRSF" id="PIRSF022062">
    <property type="entry name" value="UCP022062"/>
    <property type="match status" value="1"/>
</dbReference>
<reference evidence="2" key="1">
    <citation type="submission" date="2022-09" db="EMBL/GenBank/DDBJ databases">
        <title>Haloadaptaus new haloarchaeum isolated from saline soil.</title>
        <authorList>
            <person name="Duran-Viseras A."/>
            <person name="Sanchez-Porro C."/>
            <person name="Ventosa A."/>
        </authorList>
    </citation>
    <scope>NUCLEOTIDE SEQUENCE</scope>
    <source>
        <strain evidence="2">F3-133</strain>
    </source>
</reference>
<sequence length="163" mass="18206">MRILERTAVVEDTDDFLDELDAVRDDHDVVAQAFDARYIVSRLHVEEAVKKARRSFDRGENVADTLSMEVLLYAAGTRQIDVATRMGLRPGEHDAVLVVDGGSEENAVDDILSLTHEPETFDYGDEGRLLDFFGLTDEEVDAVGKDRLESLVLERVAVLDVNK</sequence>
<name>A0A9Q4C5A2_9EURY</name>
<proteinExistence type="inferred from homology"/>
<protein>
    <submittedName>
        <fullName evidence="2">KEOPS complex subunit Cgi121</fullName>
    </submittedName>
</protein>
<dbReference type="NCBIfam" id="NF011465">
    <property type="entry name" value="PRK14886.1-1"/>
    <property type="match status" value="1"/>
</dbReference>
<accession>A0A9Q4C5A2</accession>
<dbReference type="Pfam" id="PF08617">
    <property type="entry name" value="CGI-121"/>
    <property type="match status" value="1"/>
</dbReference>
<dbReference type="InterPro" id="IPR016799">
    <property type="entry name" value="UCP022062"/>
</dbReference>
<evidence type="ECO:0000313" key="2">
    <source>
        <dbReference type="EMBL" id="MCX2818679.1"/>
    </source>
</evidence>
<evidence type="ECO:0000313" key="3">
    <source>
        <dbReference type="Proteomes" id="UP001149411"/>
    </source>
</evidence>
<keyword evidence="3" id="KW-1185">Reference proteome</keyword>
<comment type="caution">
    <text evidence="2">The sequence shown here is derived from an EMBL/GenBank/DDBJ whole genome shotgun (WGS) entry which is preliminary data.</text>
</comment>
<dbReference type="SUPFAM" id="SSF143870">
    <property type="entry name" value="PF0523-like"/>
    <property type="match status" value="1"/>
</dbReference>
<dbReference type="InterPro" id="IPR013926">
    <property type="entry name" value="CGI121/TPRKB"/>
</dbReference>
<dbReference type="Gene3D" id="3.30.2380.10">
    <property type="entry name" value="CGI121/TPRKB"/>
    <property type="match status" value="1"/>
</dbReference>
<evidence type="ECO:0000256" key="1">
    <source>
        <dbReference type="ARBA" id="ARBA00005546"/>
    </source>
</evidence>
<dbReference type="RefSeq" id="WP_266086521.1">
    <property type="nucleotide sequence ID" value="NZ_RKLV01000004.1"/>
</dbReference>
<dbReference type="AlphaFoldDB" id="A0A9Q4C5A2"/>
<dbReference type="InterPro" id="IPR036504">
    <property type="entry name" value="CGI121/TPRKB_sf"/>
</dbReference>
<dbReference type="EMBL" id="RKLV01000004">
    <property type="protein sequence ID" value="MCX2818679.1"/>
    <property type="molecule type" value="Genomic_DNA"/>
</dbReference>